<dbReference type="PANTHER" id="PTHR36845">
    <property type="entry name" value="HYDROLASE, PUTATIVE (AFU_ORTHOLOGUE AFUA_7G05090)-RELATED"/>
    <property type="match status" value="1"/>
</dbReference>
<feature type="active site" description="Nucleophile" evidence="3">
    <location>
        <position position="128"/>
    </location>
</feature>
<dbReference type="AlphaFoldDB" id="A0A514CDJ2"/>
<dbReference type="InterPro" id="IPR052369">
    <property type="entry name" value="UG_Glycosaminoglycan_Hydrolase"/>
</dbReference>
<feature type="binding site" evidence="4">
    <location>
        <position position="262"/>
    </location>
    <ligand>
        <name>substrate</name>
    </ligand>
</feature>
<dbReference type="PROSITE" id="PS51257">
    <property type="entry name" value="PROKAR_LIPOPROTEIN"/>
    <property type="match status" value="1"/>
</dbReference>
<evidence type="ECO:0000256" key="3">
    <source>
        <dbReference type="PIRSR" id="PIRSR610905-1"/>
    </source>
</evidence>
<sequence length="404" mass="45754">MKKRWCFLALAAGLMVAGCGKSTAEKEDSVKAATVEEGLDKQISSTLDRAAAQYEYMMTRLTEGEFPKTYHPDTDKFEGSGSGWWCSGFYPGTLLYLNEYQKDEQLKKEALRALDMLKKEQFNTRTHDLGFMMYCSFGNAFRLDPKPEYKEILIQSAKSLSSRFSEKVGAIKSWDSRKDDYLVIIDNMMNLELLFWATAATGDSTYYDIAIKHADTTIENHFREDNSSYHVINYDPETGEVQQKRTAQGYADESAWARGQAWGLYGYTVMYRVTKDEKYLDQAVAIADFILNHPNLPEDKVPYWDFDAPEIPNELKDSSAGAIIASALLELSGYVDADKGKGYYQDAETMLQTLTTDEYIAEHGTNGGFLLKHGVGHIPENSEVDVPLTYGDYYLVEAMLRYLD</sequence>
<dbReference type="EMBL" id="CP041253">
    <property type="protein sequence ID" value="QDH77889.1"/>
    <property type="molecule type" value="Genomic_DNA"/>
</dbReference>
<protein>
    <submittedName>
        <fullName evidence="5">Glucuronyl hydrolase</fullName>
    </submittedName>
</protein>
<evidence type="ECO:0000256" key="4">
    <source>
        <dbReference type="PIRSR" id="PIRSR610905-2"/>
    </source>
</evidence>
<name>A0A514CDJ2_9BACT</name>
<dbReference type="InterPro" id="IPR008928">
    <property type="entry name" value="6-hairpin_glycosidase_sf"/>
</dbReference>
<feature type="binding site" evidence="4">
    <location>
        <position position="128"/>
    </location>
    <ligand>
        <name>substrate</name>
    </ligand>
</feature>
<proteinExistence type="inferred from homology"/>
<dbReference type="Gene3D" id="1.50.10.10">
    <property type="match status" value="1"/>
</dbReference>
<keyword evidence="6" id="KW-1185">Reference proteome</keyword>
<feature type="binding site" evidence="4">
    <location>
        <position position="186"/>
    </location>
    <ligand>
        <name>substrate</name>
    </ligand>
</feature>
<comment type="similarity">
    <text evidence="2">Belongs to the glycosyl hydrolase 88 family.</text>
</comment>
<dbReference type="GO" id="GO:0052757">
    <property type="term" value="F:chondroitin hydrolase activity"/>
    <property type="evidence" value="ECO:0007669"/>
    <property type="project" value="TreeGrafter"/>
</dbReference>
<dbReference type="InterPro" id="IPR012341">
    <property type="entry name" value="6hp_glycosidase-like_sf"/>
</dbReference>
<dbReference type="InterPro" id="IPR010905">
    <property type="entry name" value="Glyco_hydro_88"/>
</dbReference>
<reference evidence="5 6" key="1">
    <citation type="submission" date="2019-06" db="EMBL/GenBank/DDBJ databases">
        <title>Echinicola alkalisoli sp. nov. isolated from saline soil.</title>
        <authorList>
            <person name="Sun J.-Q."/>
            <person name="Xu L."/>
        </authorList>
    </citation>
    <scope>NUCLEOTIDE SEQUENCE [LARGE SCALE GENOMIC DNA]</scope>
    <source>
        <strain evidence="5 6">LN3S3</strain>
    </source>
</reference>
<dbReference type="Pfam" id="PF07470">
    <property type="entry name" value="Glyco_hydro_88"/>
    <property type="match status" value="1"/>
</dbReference>
<dbReference type="SUPFAM" id="SSF48208">
    <property type="entry name" value="Six-hairpin glycosidases"/>
    <property type="match status" value="1"/>
</dbReference>
<dbReference type="OrthoDB" id="428577at2"/>
<gene>
    <name evidence="5" type="ORF">FKX85_02045</name>
</gene>
<dbReference type="PANTHER" id="PTHR36845:SF1">
    <property type="entry name" value="HYDROLASE, PUTATIVE (AFU_ORTHOLOGUE AFUA_7G05090)-RELATED"/>
    <property type="match status" value="1"/>
</dbReference>
<dbReference type="KEGG" id="echi:FKX85_02045"/>
<feature type="binding site" evidence="4">
    <location>
        <position position="246"/>
    </location>
    <ligand>
        <name>substrate</name>
    </ligand>
</feature>
<evidence type="ECO:0000256" key="1">
    <source>
        <dbReference type="ARBA" id="ARBA00022801"/>
    </source>
</evidence>
<evidence type="ECO:0000313" key="5">
    <source>
        <dbReference type="EMBL" id="QDH77889.1"/>
    </source>
</evidence>
<feature type="binding site" evidence="4">
    <location>
        <position position="258"/>
    </location>
    <ligand>
        <name>substrate</name>
    </ligand>
</feature>
<dbReference type="RefSeq" id="WP_141613153.1">
    <property type="nucleotide sequence ID" value="NZ_CP041253.1"/>
</dbReference>
<keyword evidence="1 5" id="KW-0378">Hydrolase</keyword>
<accession>A0A514CDJ2</accession>
<dbReference type="Proteomes" id="UP000316614">
    <property type="component" value="Chromosome"/>
</dbReference>
<organism evidence="5 6">
    <name type="scientific">Echinicola soli</name>
    <dbReference type="NCBI Taxonomy" id="2591634"/>
    <lineage>
        <taxon>Bacteria</taxon>
        <taxon>Pseudomonadati</taxon>
        <taxon>Bacteroidota</taxon>
        <taxon>Cytophagia</taxon>
        <taxon>Cytophagales</taxon>
        <taxon>Cyclobacteriaceae</taxon>
        <taxon>Echinicola</taxon>
    </lineage>
</organism>
<feature type="active site" description="Proton donor" evidence="3">
    <location>
        <position position="186"/>
    </location>
</feature>
<evidence type="ECO:0000313" key="6">
    <source>
        <dbReference type="Proteomes" id="UP000316614"/>
    </source>
</evidence>
<evidence type="ECO:0000256" key="2">
    <source>
        <dbReference type="ARBA" id="ARBA00038358"/>
    </source>
</evidence>
<dbReference type="GO" id="GO:0000272">
    <property type="term" value="P:polysaccharide catabolic process"/>
    <property type="evidence" value="ECO:0007669"/>
    <property type="project" value="TreeGrafter"/>
</dbReference>